<reference evidence="6 7" key="1">
    <citation type="submission" date="2019-06" db="EMBL/GenBank/DDBJ databases">
        <title>Sequencing the genomes of 1000 actinobacteria strains.</title>
        <authorList>
            <person name="Klenk H.-P."/>
        </authorList>
    </citation>
    <scope>NUCLEOTIDE SEQUENCE [LARGE SCALE GENOMIC DNA]</scope>
    <source>
        <strain evidence="6 7">DSM 10596</strain>
    </source>
</reference>
<evidence type="ECO:0000313" key="6">
    <source>
        <dbReference type="EMBL" id="TQK76901.1"/>
    </source>
</evidence>
<dbReference type="Proteomes" id="UP000316181">
    <property type="component" value="Unassembled WGS sequence"/>
</dbReference>
<comment type="subunit">
    <text evidence="4">Monomer.</text>
</comment>
<feature type="binding site" evidence="4">
    <location>
        <begin position="268"/>
        <end position="270"/>
    </location>
    <ligand>
        <name>acetyl-CoA</name>
        <dbReference type="ChEBI" id="CHEBI:57288"/>
        <label>2</label>
    </ligand>
</feature>
<gene>
    <name evidence="4" type="primary">mshD</name>
    <name evidence="6" type="ORF">FB389_1603</name>
</gene>
<dbReference type="InterPro" id="IPR000182">
    <property type="entry name" value="GNAT_dom"/>
</dbReference>
<evidence type="ECO:0000256" key="4">
    <source>
        <dbReference type="HAMAP-Rule" id="MF_01698"/>
    </source>
</evidence>
<dbReference type="GO" id="GO:0008999">
    <property type="term" value="F:protein-N-terminal-alanine acetyltransferase activity"/>
    <property type="evidence" value="ECO:0007669"/>
    <property type="project" value="TreeGrafter"/>
</dbReference>
<feature type="binding site" evidence="4">
    <location>
        <position position="264"/>
    </location>
    <ligand>
        <name>1D-myo-inositol 2-(L-cysteinylamino)-2-deoxy-alpha-D-glucopyranoside</name>
        <dbReference type="ChEBI" id="CHEBI:58887"/>
    </ligand>
</feature>
<evidence type="ECO:0000256" key="1">
    <source>
        <dbReference type="ARBA" id="ARBA00022679"/>
    </source>
</evidence>
<organism evidence="6 7">
    <name type="scientific">Rarobacter incanus</name>
    <dbReference type="NCBI Taxonomy" id="153494"/>
    <lineage>
        <taxon>Bacteria</taxon>
        <taxon>Bacillati</taxon>
        <taxon>Actinomycetota</taxon>
        <taxon>Actinomycetes</taxon>
        <taxon>Micrococcales</taxon>
        <taxon>Rarobacteraceae</taxon>
        <taxon>Rarobacter</taxon>
    </lineage>
</organism>
<dbReference type="PIRSF" id="PIRSF021524">
    <property type="entry name" value="MSH_acetyltransferase"/>
    <property type="match status" value="1"/>
</dbReference>
<accession>A0A542SQK4</accession>
<sequence length="332" mass="36059">MTVSLDIANGSAALADAIKPLLERVVAADGIVPLSEQARIELTRNIPTITHVTVSEDASVVGYAQINRAGGRPAAELFVDPSVRRQGIGRILLRTALRDATLPSHSGEPGANAPLRVWAHGNLPGARQLAEGEDMHVVRELDLMERPLGSEEDPSATVELPWIPSVATTLATFGPNCLVQNFVAERDERAWLDLNARAFNDHPEQGQWTLADLRARMAESWFDANGFFVVRGRNDADGTDIDEVGPLLASVWTKVEPDALATGEIYVLAVDPSAQRRGWGKRLTMLALASLRDRAITTATLWTDANNTPAVTTYQRAGFAVTRTDVQYARPK</sequence>
<name>A0A542SQK4_9MICO</name>
<feature type="domain" description="N-acetyltransferase" evidence="5">
    <location>
        <begin position="5"/>
        <end position="149"/>
    </location>
</feature>
<comment type="similarity">
    <text evidence="4">Belongs to the acetyltransferase family. MshD subfamily.</text>
</comment>
<dbReference type="AlphaFoldDB" id="A0A542SQK4"/>
<proteinExistence type="inferred from homology"/>
<evidence type="ECO:0000256" key="2">
    <source>
        <dbReference type="ARBA" id="ARBA00022737"/>
    </source>
</evidence>
<dbReference type="OrthoDB" id="3208058at2"/>
<evidence type="ECO:0000259" key="5">
    <source>
        <dbReference type="PROSITE" id="PS51186"/>
    </source>
</evidence>
<evidence type="ECO:0000256" key="3">
    <source>
        <dbReference type="ARBA" id="ARBA00023315"/>
    </source>
</evidence>
<dbReference type="PANTHER" id="PTHR43617:SF31">
    <property type="entry name" value="MYCOTHIOL ACETYLTRANSFERASE"/>
    <property type="match status" value="1"/>
</dbReference>
<feature type="binding site" evidence="4">
    <location>
        <position position="36"/>
    </location>
    <ligand>
        <name>1D-myo-inositol 2-(L-cysteinylamino)-2-deoxy-alpha-D-glucopyranoside</name>
        <dbReference type="ChEBI" id="CHEBI:58887"/>
    </ligand>
</feature>
<dbReference type="Pfam" id="PF00583">
    <property type="entry name" value="Acetyltransf_1"/>
    <property type="match status" value="1"/>
</dbReference>
<protein>
    <recommendedName>
        <fullName evidence="4">Mycothiol acetyltransferase</fullName>
        <shortName evidence="4">MSH acetyltransferase</shortName>
        <ecNumber evidence="4">2.3.1.189</ecNumber>
    </recommendedName>
    <alternativeName>
        <fullName evidence="4">Mycothiol synthase</fullName>
    </alternativeName>
</protein>
<keyword evidence="2 4" id="KW-0677">Repeat</keyword>
<dbReference type="HAMAP" id="MF_01698">
    <property type="entry name" value="MshD"/>
    <property type="match status" value="1"/>
</dbReference>
<dbReference type="CDD" id="cd04301">
    <property type="entry name" value="NAT_SF"/>
    <property type="match status" value="2"/>
</dbReference>
<keyword evidence="7" id="KW-1185">Reference proteome</keyword>
<dbReference type="InterPro" id="IPR016181">
    <property type="entry name" value="Acyl_CoA_acyltransferase"/>
</dbReference>
<feature type="binding site" evidence="4">
    <location>
        <begin position="77"/>
        <end position="79"/>
    </location>
    <ligand>
        <name>acetyl-CoA</name>
        <dbReference type="ChEBI" id="CHEBI:57288"/>
        <label>1</label>
    </ligand>
</feature>
<feature type="binding site" evidence="4">
    <location>
        <begin position="275"/>
        <end position="281"/>
    </location>
    <ligand>
        <name>acetyl-CoA</name>
        <dbReference type="ChEBI" id="CHEBI:57288"/>
        <label>2</label>
    </ligand>
</feature>
<dbReference type="EMBL" id="VFNV01000001">
    <property type="protein sequence ID" value="TQK76901.1"/>
    <property type="molecule type" value="Genomic_DNA"/>
</dbReference>
<feature type="domain" description="N-acetyltransferase" evidence="5">
    <location>
        <begin position="178"/>
        <end position="332"/>
    </location>
</feature>
<dbReference type="NCBIfam" id="TIGR03448">
    <property type="entry name" value="mycothiol_MshD"/>
    <property type="match status" value="1"/>
</dbReference>
<dbReference type="InterPro" id="IPR017813">
    <property type="entry name" value="Mycothiol_AcTrfase"/>
</dbReference>
<dbReference type="RefSeq" id="WP_142112494.1">
    <property type="nucleotide sequence ID" value="NZ_BAAATB010000004.1"/>
</dbReference>
<dbReference type="GO" id="GO:0010125">
    <property type="term" value="P:mycothiol biosynthetic process"/>
    <property type="evidence" value="ECO:0007669"/>
    <property type="project" value="UniProtKB-UniRule"/>
</dbReference>
<keyword evidence="3 4" id="KW-0012">Acyltransferase</keyword>
<evidence type="ECO:0000313" key="7">
    <source>
        <dbReference type="Proteomes" id="UP000316181"/>
    </source>
</evidence>
<feature type="binding site" evidence="4">
    <location>
        <position position="204"/>
    </location>
    <ligand>
        <name>1D-myo-inositol 2-(L-cysteinylamino)-2-deoxy-alpha-D-glucopyranoside</name>
        <dbReference type="ChEBI" id="CHEBI:58887"/>
    </ligand>
</feature>
<dbReference type="PANTHER" id="PTHR43617">
    <property type="entry name" value="L-AMINO ACID N-ACETYLTRANSFERASE"/>
    <property type="match status" value="1"/>
</dbReference>
<keyword evidence="1 4" id="KW-0808">Transferase</keyword>
<comment type="caution">
    <text evidence="4">Lacks conserved residue(s) required for the propagation of feature annotation.</text>
</comment>
<dbReference type="InterPro" id="IPR050276">
    <property type="entry name" value="MshD_Acetyltransferase"/>
</dbReference>
<dbReference type="Gene3D" id="3.40.630.30">
    <property type="match status" value="1"/>
</dbReference>
<comment type="caution">
    <text evidence="6">The sequence shown here is derived from an EMBL/GenBank/DDBJ whole genome shotgun (WGS) entry which is preliminary data.</text>
</comment>
<dbReference type="Pfam" id="PF13508">
    <property type="entry name" value="Acetyltransf_7"/>
    <property type="match status" value="1"/>
</dbReference>
<comment type="function">
    <text evidence="4">Catalyzes the transfer of acetyl from acetyl-CoA to desacetylmycothiol (Cys-GlcN-Ins) to form mycothiol.</text>
</comment>
<dbReference type="EC" id="2.3.1.189" evidence="4"/>
<dbReference type="GO" id="GO:0035447">
    <property type="term" value="F:mycothiol synthase activity"/>
    <property type="evidence" value="ECO:0007669"/>
    <property type="project" value="UniProtKB-UniRule"/>
</dbReference>
<dbReference type="PROSITE" id="PS51186">
    <property type="entry name" value="GNAT"/>
    <property type="match status" value="2"/>
</dbReference>
<comment type="catalytic activity">
    <reaction evidence="4">
        <text>1D-myo-inositol 2-(L-cysteinylamino)-2-deoxy-alpha-D-glucopyranoside + acetyl-CoA = mycothiol + CoA + H(+)</text>
        <dbReference type="Rhea" id="RHEA:26172"/>
        <dbReference type="ChEBI" id="CHEBI:15378"/>
        <dbReference type="ChEBI" id="CHEBI:16768"/>
        <dbReference type="ChEBI" id="CHEBI:57287"/>
        <dbReference type="ChEBI" id="CHEBI:57288"/>
        <dbReference type="ChEBI" id="CHEBI:58887"/>
        <dbReference type="EC" id="2.3.1.189"/>
    </reaction>
</comment>
<dbReference type="SUPFAM" id="SSF55729">
    <property type="entry name" value="Acyl-CoA N-acyltransferases (Nat)"/>
    <property type="match status" value="1"/>
</dbReference>
<feature type="binding site" evidence="4">
    <location>
        <position position="254"/>
    </location>
    <ligand>
        <name>1D-myo-inositol 2-(L-cysteinylamino)-2-deoxy-alpha-D-glucopyranoside</name>
        <dbReference type="ChEBI" id="CHEBI:58887"/>
    </ligand>
</feature>